<proteinExistence type="predicted"/>
<name>A0A813C6W1_9DINO</name>
<feature type="region of interest" description="Disordered" evidence="1">
    <location>
        <begin position="37"/>
        <end position="66"/>
    </location>
</feature>
<sequence>MGEAAILSEKLKRYGAVGAGLIPDSMATLRLVEAAKNAPSQGYAEEPPATSSSASTGSRKIWKKPSGGVQTRQDILELLDETIRVQGIVQTEISQLARSIAKEAKAEKQEGKKKKKKALSITEAFRRIKEMQLPIDPLEELNLSEQAFQKLLTEYEQDQEVSAKAQLLLHPEPKGDLAKARSIGIEKIVEIHQFMVVEMQKVLTEFLALDQETRRSFSNKACETTAELLVSVAVEQQLGVHCEDVEQAIQILPDGSLGRAVDAKLCFNTVLHRFARCTEQLANMMQHLTGAAQPRANKADFLEVLRNMADHSQKAKDFAKKVYEEYRAKTCPVADAYRRFEDFAAEAPAAKEGLEDLTPVELQLCYDEYREDPEVHRAWSKAGVENSIMMASCVTSLLKNEASAPLPEDKKGKKMKTSEIVEMQELMVDEMKRLSEASSAAAKASPSSPWRAEIAMQMVQSLASAAVERRYGVSPEEMTIAGIQNAPALQKNERFVRATEKQQEIIMAVAQFCAQ</sequence>
<keyword evidence="3" id="KW-1185">Reference proteome</keyword>
<organism evidence="2 3">
    <name type="scientific">Symbiodinium necroappetens</name>
    <dbReference type="NCBI Taxonomy" id="1628268"/>
    <lineage>
        <taxon>Eukaryota</taxon>
        <taxon>Sar</taxon>
        <taxon>Alveolata</taxon>
        <taxon>Dinophyceae</taxon>
        <taxon>Suessiales</taxon>
        <taxon>Symbiodiniaceae</taxon>
        <taxon>Symbiodinium</taxon>
    </lineage>
</organism>
<reference evidence="2" key="1">
    <citation type="submission" date="2021-02" db="EMBL/GenBank/DDBJ databases">
        <authorList>
            <person name="Dougan E. K."/>
            <person name="Rhodes N."/>
            <person name="Thang M."/>
            <person name="Chan C."/>
        </authorList>
    </citation>
    <scope>NUCLEOTIDE SEQUENCE</scope>
</reference>
<evidence type="ECO:0000256" key="1">
    <source>
        <dbReference type="SAM" id="MobiDB-lite"/>
    </source>
</evidence>
<evidence type="ECO:0000313" key="2">
    <source>
        <dbReference type="EMBL" id="CAE7938000.1"/>
    </source>
</evidence>
<feature type="compositionally biased region" description="Low complexity" evidence="1">
    <location>
        <begin position="44"/>
        <end position="56"/>
    </location>
</feature>
<dbReference type="Proteomes" id="UP000601435">
    <property type="component" value="Unassembled WGS sequence"/>
</dbReference>
<dbReference type="AlphaFoldDB" id="A0A813C6W1"/>
<accession>A0A813C6W1</accession>
<evidence type="ECO:0000313" key="3">
    <source>
        <dbReference type="Proteomes" id="UP000601435"/>
    </source>
</evidence>
<protein>
    <submittedName>
        <fullName evidence="2">Uncharacterized protein</fullName>
    </submittedName>
</protein>
<gene>
    <name evidence="2" type="ORF">SNEC2469_LOCUS32982</name>
</gene>
<comment type="caution">
    <text evidence="2">The sequence shown here is derived from an EMBL/GenBank/DDBJ whole genome shotgun (WGS) entry which is preliminary data.</text>
</comment>
<dbReference type="OrthoDB" id="415865at2759"/>
<dbReference type="EMBL" id="CAJNJA010085252">
    <property type="protein sequence ID" value="CAE7938000.1"/>
    <property type="molecule type" value="Genomic_DNA"/>
</dbReference>